<organism evidence="2">
    <name type="scientific">Candidatus Methanophaga sp. ANME-1 ERB7</name>
    <dbReference type="NCBI Taxonomy" id="2759913"/>
    <lineage>
        <taxon>Archaea</taxon>
        <taxon>Methanobacteriati</taxon>
        <taxon>Methanobacteriota</taxon>
        <taxon>Stenosarchaea group</taxon>
        <taxon>Methanomicrobia</taxon>
        <taxon>Candidatus Methanophagales</taxon>
        <taxon>Candidatus Methanophagaceae</taxon>
        <taxon>Candidatus Methanophaga</taxon>
    </lineage>
</organism>
<dbReference type="PROSITE" id="PS50878">
    <property type="entry name" value="RT_POL"/>
    <property type="match status" value="1"/>
</dbReference>
<accession>A0A7G9ZBW7</accession>
<gene>
    <name evidence="2" type="ORF">GBAFDLPJ_00045</name>
</gene>
<dbReference type="EMBL" id="MT631700">
    <property type="protein sequence ID" value="QNO57751.1"/>
    <property type="molecule type" value="Genomic_DNA"/>
</dbReference>
<evidence type="ECO:0000259" key="1">
    <source>
        <dbReference type="PROSITE" id="PS50878"/>
    </source>
</evidence>
<dbReference type="InterPro" id="IPR051083">
    <property type="entry name" value="GrpII_Intron_Splice-Mob/Def"/>
</dbReference>
<proteinExistence type="predicted"/>
<dbReference type="SUPFAM" id="SSF56672">
    <property type="entry name" value="DNA/RNA polymerases"/>
    <property type="match status" value="1"/>
</dbReference>
<feature type="domain" description="Reverse transcriptase" evidence="1">
    <location>
        <begin position="1"/>
        <end position="209"/>
    </location>
</feature>
<dbReference type="CDD" id="cd01651">
    <property type="entry name" value="RT_G2_intron"/>
    <property type="match status" value="1"/>
</dbReference>
<dbReference type="Pfam" id="PF00078">
    <property type="entry name" value="RVT_1"/>
    <property type="match status" value="1"/>
</dbReference>
<name>A0A7G9ZBW7_9EURY</name>
<dbReference type="AlphaFoldDB" id="A0A7G9ZBW7"/>
<evidence type="ECO:0000313" key="2">
    <source>
        <dbReference type="EMBL" id="QNO57751.1"/>
    </source>
</evidence>
<dbReference type="InterPro" id="IPR000477">
    <property type="entry name" value="RT_dom"/>
</dbReference>
<dbReference type="PANTHER" id="PTHR34047">
    <property type="entry name" value="NUCLEAR INTRON MATURASE 1, MITOCHONDRIAL-RELATED"/>
    <property type="match status" value="1"/>
</dbReference>
<dbReference type="PANTHER" id="PTHR34047:SF8">
    <property type="entry name" value="PROTEIN YKFC"/>
    <property type="match status" value="1"/>
</dbReference>
<dbReference type="InterPro" id="IPR043502">
    <property type="entry name" value="DNA/RNA_pol_sf"/>
</dbReference>
<sequence>MALKKILEAIFEQDFIDTSYGFRPNRSCHDALTELDRIIMNVPVNFVVDMDISKFFDTVDHKRLMECLRQRTVDPTLLQLIGRFLKSGIMEEGKYSEMDQGTPQGGVLSPVLANVYLHYVLDKWFENEVLPQLTGFARLIRYADDFVVCFEKEAEARAFGVALRRRMGKFGLTISEEKSKIIEFGRCACTRAKRYGRKCETFDFLGFTHFCDKSRWGNFKLGRKTSRMKFRQKMVAMNIWLKRIRNRAQLEVWWKVLGLKLLGHYRYYGMSGNFRMLQNFYHQVVRLAFKWVNRRSQRKNYNWAQFLRFILFNPLPKPKIYHSLYNLNP</sequence>
<protein>
    <recommendedName>
        <fullName evidence="1">Reverse transcriptase domain-containing protein</fullName>
    </recommendedName>
</protein>
<reference evidence="2" key="1">
    <citation type="submission" date="2020-06" db="EMBL/GenBank/DDBJ databases">
        <title>Unique genomic features of the anaerobic methanotrophic archaea.</title>
        <authorList>
            <person name="Chadwick G.L."/>
            <person name="Skennerton C.T."/>
            <person name="Laso-Perez R."/>
            <person name="Leu A.O."/>
            <person name="Speth D.R."/>
            <person name="Yu H."/>
            <person name="Morgan-Lang C."/>
            <person name="Hatzenpichler R."/>
            <person name="Goudeau D."/>
            <person name="Malmstrom R."/>
            <person name="Brazelton W.J."/>
            <person name="Woyke T."/>
            <person name="Hallam S.J."/>
            <person name="Tyson G.W."/>
            <person name="Wegener G."/>
            <person name="Boetius A."/>
            <person name="Orphan V."/>
        </authorList>
    </citation>
    <scope>NUCLEOTIDE SEQUENCE</scope>
</reference>